<proteinExistence type="predicted"/>
<dbReference type="Proteomes" id="UP001060164">
    <property type="component" value="Chromosome"/>
</dbReference>
<sequence>MTFKIGSEIQTADAGAIRGHVREIACKCWFTRKGEGIPLMIKLEDEDGMIRTIREIEVRYCEQKSYSGIPSTEYGCEIVWEGVRKDVKLIFLQEECRWIMTEQKR</sequence>
<dbReference type="RefSeq" id="WP_028529355.1">
    <property type="nucleotide sequence ID" value="NZ_CABLBR010000023.1"/>
</dbReference>
<name>A0ABY5VDB7_9FIRM</name>
<evidence type="ECO:0000313" key="1">
    <source>
        <dbReference type="EMBL" id="UWP58599.1"/>
    </source>
</evidence>
<keyword evidence="2" id="KW-1185">Reference proteome</keyword>
<gene>
    <name evidence="1" type="ORF">NQ502_14620</name>
</gene>
<protein>
    <submittedName>
        <fullName evidence="1">Uncharacterized protein</fullName>
    </submittedName>
</protein>
<accession>A0ABY5VDB7</accession>
<organism evidence="1 2">
    <name type="scientific">Ruminococcus gauvreauii</name>
    <dbReference type="NCBI Taxonomy" id="438033"/>
    <lineage>
        <taxon>Bacteria</taxon>
        <taxon>Bacillati</taxon>
        <taxon>Bacillota</taxon>
        <taxon>Clostridia</taxon>
        <taxon>Eubacteriales</taxon>
        <taxon>Oscillospiraceae</taxon>
        <taxon>Ruminococcus</taxon>
    </lineage>
</organism>
<evidence type="ECO:0000313" key="2">
    <source>
        <dbReference type="Proteomes" id="UP001060164"/>
    </source>
</evidence>
<reference evidence="1" key="1">
    <citation type="journal article" date="2022" name="Cell">
        <title>Design, construction, and in vivo augmentation of a complex gut microbiome.</title>
        <authorList>
            <person name="Cheng A.G."/>
            <person name="Ho P.Y."/>
            <person name="Aranda-Diaz A."/>
            <person name="Jain S."/>
            <person name="Yu F.B."/>
            <person name="Meng X."/>
            <person name="Wang M."/>
            <person name="Iakiviak M."/>
            <person name="Nagashima K."/>
            <person name="Zhao A."/>
            <person name="Murugkar P."/>
            <person name="Patil A."/>
            <person name="Atabakhsh K."/>
            <person name="Weakley A."/>
            <person name="Yan J."/>
            <person name="Brumbaugh A.R."/>
            <person name="Higginbottom S."/>
            <person name="Dimas A."/>
            <person name="Shiver A.L."/>
            <person name="Deutschbauer A."/>
            <person name="Neff N."/>
            <person name="Sonnenburg J.L."/>
            <person name="Huang K.C."/>
            <person name="Fischbach M.A."/>
        </authorList>
    </citation>
    <scope>NUCLEOTIDE SEQUENCE</scope>
    <source>
        <strain evidence="1">DSM 19829</strain>
    </source>
</reference>
<dbReference type="EMBL" id="CP102290">
    <property type="protein sequence ID" value="UWP58599.1"/>
    <property type="molecule type" value="Genomic_DNA"/>
</dbReference>